<proteinExistence type="inferred from homology"/>
<dbReference type="GO" id="GO:0045271">
    <property type="term" value="C:respiratory chain complex I"/>
    <property type="evidence" value="ECO:0000318"/>
    <property type="project" value="GO_Central"/>
</dbReference>
<name>A7RRE7_NEMVE</name>
<protein>
    <recommendedName>
        <fullName evidence="12">Complex I-13kD-A</fullName>
    </recommendedName>
    <alternativeName>
        <fullName evidence="11">NADH-ubiquinone oxidoreductase 13 kDa-A subunit</fullName>
    </alternativeName>
</protein>
<dbReference type="PIRSF" id="PIRSF016564">
    <property type="entry name" value="CI-13KD-A"/>
    <property type="match status" value="1"/>
</dbReference>
<dbReference type="EMBL" id="DS469531">
    <property type="protein sequence ID" value="EDO45934.1"/>
    <property type="molecule type" value="Genomic_DNA"/>
</dbReference>
<dbReference type="eggNOG" id="KOG3456">
    <property type="taxonomic scope" value="Eukaryota"/>
</dbReference>
<dbReference type="InterPro" id="IPR016668">
    <property type="entry name" value="NDUFS6"/>
</dbReference>
<keyword evidence="4" id="KW-0813">Transport</keyword>
<dbReference type="GO" id="GO:0005743">
    <property type="term" value="C:mitochondrial inner membrane"/>
    <property type="evidence" value="ECO:0007669"/>
    <property type="project" value="UniProtKB-SubCell"/>
</dbReference>
<dbReference type="InParanoid" id="A7RRE7"/>
<comment type="function">
    <text evidence="1">Accessory subunit of the mitochondrial membrane respiratory chain NADH dehydrogenase (Complex I), that is believed not to be involved in catalysis. Complex I functions in the transfer of electrons from NADH to the respiratory chain. The immediate electron acceptor for the enzyme is believed to be ubiquinone.</text>
</comment>
<dbReference type="Gene3D" id="2.60.260.40">
    <property type="entry name" value="q5lls5 like domains"/>
    <property type="match status" value="1"/>
</dbReference>
<evidence type="ECO:0000313" key="14">
    <source>
        <dbReference type="EMBL" id="EDO45934.1"/>
    </source>
</evidence>
<keyword evidence="8" id="KW-0249">Electron transport</keyword>
<dbReference type="PhylomeDB" id="A7RRE7"/>
<dbReference type="HOGENOM" id="CLU_083053_3_2_1"/>
<feature type="domain" description="Zinc finger CHCC-type" evidence="13">
    <location>
        <begin position="53"/>
        <end position="89"/>
    </location>
</feature>
<dbReference type="KEGG" id="nve:5518076"/>
<dbReference type="OrthoDB" id="307899at2759"/>
<evidence type="ECO:0000256" key="4">
    <source>
        <dbReference type="ARBA" id="ARBA00022448"/>
    </source>
</evidence>
<dbReference type="GO" id="GO:0006120">
    <property type="term" value="P:mitochondrial electron transport, NADH to ubiquinone"/>
    <property type="evidence" value="ECO:0000318"/>
    <property type="project" value="GO_Central"/>
</dbReference>
<accession>A7RRE7</accession>
<dbReference type="AlphaFoldDB" id="A7RRE7"/>
<dbReference type="PANTHER" id="PTHR13156:SF0">
    <property type="entry name" value="NADH DEHYDROGENASE [UBIQUINONE] IRON-SULFUR PROTEIN 6, MITOCHONDRIAL"/>
    <property type="match status" value="1"/>
</dbReference>
<evidence type="ECO:0000256" key="2">
    <source>
        <dbReference type="ARBA" id="ARBA00004443"/>
    </source>
</evidence>
<sequence length="95" mass="10589">LRCMATPDTVTHTGQVWDDADYRNVRFTNREKEVNPNFSINLVAEEPPIKIKGRSVNCDGGGGALGHPKVFINLDPEGPHTCGYCGLRFIRDDHH</sequence>
<keyword evidence="10" id="KW-0472">Membrane</keyword>
<keyword evidence="9" id="KW-0496">Mitochondrion</keyword>
<keyword evidence="6" id="KW-0999">Mitochondrion inner membrane</keyword>
<dbReference type="OMA" id="GSHTCGY"/>
<dbReference type="PANTHER" id="PTHR13156">
    <property type="entry name" value="NADH-UBIQUINONE OXIDOREDUCTASE 13 KD-A SUBUNIT"/>
    <property type="match status" value="1"/>
</dbReference>
<evidence type="ECO:0000256" key="9">
    <source>
        <dbReference type="ARBA" id="ARBA00023128"/>
    </source>
</evidence>
<reference evidence="14 15" key="1">
    <citation type="journal article" date="2007" name="Science">
        <title>Sea anemone genome reveals ancestral eumetazoan gene repertoire and genomic organization.</title>
        <authorList>
            <person name="Putnam N.H."/>
            <person name="Srivastava M."/>
            <person name="Hellsten U."/>
            <person name="Dirks B."/>
            <person name="Chapman J."/>
            <person name="Salamov A."/>
            <person name="Terry A."/>
            <person name="Shapiro H."/>
            <person name="Lindquist E."/>
            <person name="Kapitonov V.V."/>
            <person name="Jurka J."/>
            <person name="Genikhovich G."/>
            <person name="Grigoriev I.V."/>
            <person name="Lucas S.M."/>
            <person name="Steele R.E."/>
            <person name="Finnerty J.R."/>
            <person name="Technau U."/>
            <person name="Martindale M.Q."/>
            <person name="Rokhsar D.S."/>
        </authorList>
    </citation>
    <scope>NUCLEOTIDE SEQUENCE [LARGE SCALE GENOMIC DNA]</scope>
    <source>
        <strain evidence="15">CH2 X CH6</strain>
    </source>
</reference>
<comment type="similarity">
    <text evidence="3">Belongs to the complex I NDUFS6 subunit family.</text>
</comment>
<dbReference type="STRING" id="45351.A7RRE7"/>
<dbReference type="Proteomes" id="UP000001593">
    <property type="component" value="Unassembled WGS sequence"/>
</dbReference>
<evidence type="ECO:0000313" key="15">
    <source>
        <dbReference type="Proteomes" id="UP000001593"/>
    </source>
</evidence>
<evidence type="ECO:0000256" key="1">
    <source>
        <dbReference type="ARBA" id="ARBA00003195"/>
    </source>
</evidence>
<evidence type="ECO:0000256" key="8">
    <source>
        <dbReference type="ARBA" id="ARBA00022982"/>
    </source>
</evidence>
<dbReference type="Pfam" id="PF10276">
    <property type="entry name" value="zf-CHCC"/>
    <property type="match status" value="1"/>
</dbReference>
<keyword evidence="5" id="KW-0679">Respiratory chain</keyword>
<evidence type="ECO:0000256" key="6">
    <source>
        <dbReference type="ARBA" id="ARBA00022792"/>
    </source>
</evidence>
<evidence type="ECO:0000256" key="3">
    <source>
        <dbReference type="ARBA" id="ARBA00007291"/>
    </source>
</evidence>
<evidence type="ECO:0000256" key="5">
    <source>
        <dbReference type="ARBA" id="ARBA00022660"/>
    </source>
</evidence>
<dbReference type="InterPro" id="IPR019401">
    <property type="entry name" value="Znf_CHCC"/>
</dbReference>
<gene>
    <name evidence="14" type="ORF">NEMVEDRAFT_v1g90763</name>
</gene>
<evidence type="ECO:0000256" key="10">
    <source>
        <dbReference type="ARBA" id="ARBA00023136"/>
    </source>
</evidence>
<keyword evidence="15" id="KW-1185">Reference proteome</keyword>
<feature type="non-terminal residue" evidence="14">
    <location>
        <position position="1"/>
    </location>
</feature>
<evidence type="ECO:0000256" key="11">
    <source>
        <dbReference type="ARBA" id="ARBA00031922"/>
    </source>
</evidence>
<evidence type="ECO:0000256" key="7">
    <source>
        <dbReference type="ARBA" id="ARBA00022946"/>
    </source>
</evidence>
<comment type="subcellular location">
    <subcellularLocation>
        <location evidence="2">Mitochondrion inner membrane</location>
        <topology evidence="2">Peripheral membrane protein</topology>
        <orientation evidence="2">Matrix side</orientation>
    </subcellularLocation>
</comment>
<dbReference type="FunFam" id="2.60.260.40:FF:000006">
    <property type="entry name" value="NADH dehydrogenase [ubiquinone] iron-sulfur protein 6, mitochondrial"/>
    <property type="match status" value="1"/>
</dbReference>
<evidence type="ECO:0000259" key="13">
    <source>
        <dbReference type="Pfam" id="PF10276"/>
    </source>
</evidence>
<organism evidence="14 15">
    <name type="scientific">Nematostella vectensis</name>
    <name type="common">Starlet sea anemone</name>
    <dbReference type="NCBI Taxonomy" id="45351"/>
    <lineage>
        <taxon>Eukaryota</taxon>
        <taxon>Metazoa</taxon>
        <taxon>Cnidaria</taxon>
        <taxon>Anthozoa</taxon>
        <taxon>Hexacorallia</taxon>
        <taxon>Actiniaria</taxon>
        <taxon>Edwardsiidae</taxon>
        <taxon>Nematostella</taxon>
    </lineage>
</organism>
<keyword evidence="7" id="KW-0809">Transit peptide</keyword>
<evidence type="ECO:0000256" key="12">
    <source>
        <dbReference type="ARBA" id="ARBA00032774"/>
    </source>
</evidence>